<dbReference type="InParanoid" id="G5B4X5"/>
<name>G5B4X5_HETGA</name>
<accession>G5B4X5</accession>
<protein>
    <submittedName>
        <fullName evidence="1">Uncharacterized protein</fullName>
    </submittedName>
</protein>
<dbReference type="STRING" id="10181.G5B4X5"/>
<reference evidence="1 2" key="1">
    <citation type="journal article" date="2011" name="Nature">
        <title>Genome sequencing reveals insights into physiology and longevity of the naked mole rat.</title>
        <authorList>
            <person name="Kim E.B."/>
            <person name="Fang X."/>
            <person name="Fushan A.A."/>
            <person name="Huang Z."/>
            <person name="Lobanov A.V."/>
            <person name="Han L."/>
            <person name="Marino S.M."/>
            <person name="Sun X."/>
            <person name="Turanov A.A."/>
            <person name="Yang P."/>
            <person name="Yim S.H."/>
            <person name="Zhao X."/>
            <person name="Kasaikina M.V."/>
            <person name="Stoletzki N."/>
            <person name="Peng C."/>
            <person name="Polak P."/>
            <person name="Xiong Z."/>
            <person name="Kiezun A."/>
            <person name="Zhu Y."/>
            <person name="Chen Y."/>
            <person name="Kryukov G.V."/>
            <person name="Zhang Q."/>
            <person name="Peshkin L."/>
            <person name="Yang L."/>
            <person name="Bronson R.T."/>
            <person name="Buffenstein R."/>
            <person name="Wang B."/>
            <person name="Han C."/>
            <person name="Li Q."/>
            <person name="Chen L."/>
            <person name="Zhao W."/>
            <person name="Sunyaev S.R."/>
            <person name="Park T.J."/>
            <person name="Zhang G."/>
            <person name="Wang J."/>
            <person name="Gladyshev V.N."/>
        </authorList>
    </citation>
    <scope>NUCLEOTIDE SEQUENCE [LARGE SCALE GENOMIC DNA]</scope>
</reference>
<dbReference type="Pfam" id="PF15118">
    <property type="entry name" value="DUF4560"/>
    <property type="match status" value="1"/>
</dbReference>
<dbReference type="EMBL" id="JH168485">
    <property type="protein sequence ID" value="EHB04336.1"/>
    <property type="molecule type" value="Genomic_DNA"/>
</dbReference>
<dbReference type="PANTHER" id="PTHR34446">
    <property type="entry name" value="SMALL INTEGRAL MEMBRANE PROTEIN 10"/>
    <property type="match status" value="1"/>
</dbReference>
<dbReference type="PANTHER" id="PTHR34446:SF1">
    <property type="entry name" value="SALIVARY GLAND SPECIFIC PROTEIN SAGSIN1"/>
    <property type="match status" value="1"/>
</dbReference>
<evidence type="ECO:0000313" key="1">
    <source>
        <dbReference type="EMBL" id="EHB04336.1"/>
    </source>
</evidence>
<evidence type="ECO:0000313" key="2">
    <source>
        <dbReference type="Proteomes" id="UP000006813"/>
    </source>
</evidence>
<dbReference type="InterPro" id="IPR029367">
    <property type="entry name" value="SMIM10"/>
</dbReference>
<gene>
    <name evidence="1" type="ORF">GW7_08984</name>
</gene>
<proteinExistence type="predicted"/>
<sequence>MHLLLLLGQQPPPPVQSHLPVQGPPSGSYGLFCKGLTHTLLIFDLAWRLCINFPCLYMVASMMLNAHLRVHTEIH</sequence>
<dbReference type="Proteomes" id="UP000006813">
    <property type="component" value="Unassembled WGS sequence"/>
</dbReference>
<organism evidence="1 2">
    <name type="scientific">Heterocephalus glaber</name>
    <name type="common">Naked mole rat</name>
    <dbReference type="NCBI Taxonomy" id="10181"/>
    <lineage>
        <taxon>Eukaryota</taxon>
        <taxon>Metazoa</taxon>
        <taxon>Chordata</taxon>
        <taxon>Craniata</taxon>
        <taxon>Vertebrata</taxon>
        <taxon>Euteleostomi</taxon>
        <taxon>Mammalia</taxon>
        <taxon>Eutheria</taxon>
        <taxon>Euarchontoglires</taxon>
        <taxon>Glires</taxon>
        <taxon>Rodentia</taxon>
        <taxon>Hystricomorpha</taxon>
        <taxon>Bathyergidae</taxon>
        <taxon>Heterocephalus</taxon>
    </lineage>
</organism>
<dbReference type="AlphaFoldDB" id="G5B4X5"/>